<dbReference type="HOGENOM" id="CLU_1227837_0_0_7"/>
<dbReference type="AlphaFoldDB" id="B8J6T1"/>
<protein>
    <submittedName>
        <fullName evidence="1">Uncharacterized protein</fullName>
    </submittedName>
</protein>
<keyword evidence="2" id="KW-1185">Reference proteome</keyword>
<reference evidence="1" key="1">
    <citation type="submission" date="2009-01" db="EMBL/GenBank/DDBJ databases">
        <title>Complete sequence of Anaeromyxobacter dehalogenans 2CP-1.</title>
        <authorList>
            <consortium name="US DOE Joint Genome Institute"/>
            <person name="Lucas S."/>
            <person name="Copeland A."/>
            <person name="Lapidus A."/>
            <person name="Glavina del Rio T."/>
            <person name="Dalin E."/>
            <person name="Tice H."/>
            <person name="Bruce D."/>
            <person name="Goodwin L."/>
            <person name="Pitluck S."/>
            <person name="Saunders E."/>
            <person name="Brettin T."/>
            <person name="Detter J.C."/>
            <person name="Han C."/>
            <person name="Larimer F."/>
            <person name="Land M."/>
            <person name="Hauser L."/>
            <person name="Kyrpides N."/>
            <person name="Ovchinnikova G."/>
            <person name="Beliaev A.S."/>
            <person name="Richardson P."/>
        </authorList>
    </citation>
    <scope>NUCLEOTIDE SEQUENCE</scope>
    <source>
        <strain evidence="1">2CP-1</strain>
    </source>
</reference>
<dbReference type="KEGG" id="acp:A2cp1_3727"/>
<dbReference type="RefSeq" id="WP_012527634.1">
    <property type="nucleotide sequence ID" value="NC_011891.1"/>
</dbReference>
<sequence>MSDLPQGALGYHAVVTEYFLGLRGNGLLVSPLDEELIARWERRGVPLAVVCRGLRRGLEDAAERRAPGASPPRSIRALRFAVEDEWRAYQGGRVGDAPAPPGEAEAAEARLRAARELVAGAGRDADEAQREGYRAAWRALATADAHEGSPLERVEAALAAADARILHAWLATLPRAERAALGPRIRLLAGPRSRGASRRAHRDALRAHLSDLARRAGLTCLRGSV</sequence>
<dbReference type="Proteomes" id="UP000007089">
    <property type="component" value="Chromosome"/>
</dbReference>
<gene>
    <name evidence="1" type="ordered locus">A2cp1_3727</name>
</gene>
<name>B8J6T1_ANAD2</name>
<accession>B8J6T1</accession>
<organism evidence="1 2">
    <name type="scientific">Anaeromyxobacter dehalogenans (strain ATCC BAA-258 / DSM 21875 / 2CP-1)</name>
    <dbReference type="NCBI Taxonomy" id="455488"/>
    <lineage>
        <taxon>Bacteria</taxon>
        <taxon>Pseudomonadati</taxon>
        <taxon>Myxococcota</taxon>
        <taxon>Myxococcia</taxon>
        <taxon>Myxococcales</taxon>
        <taxon>Cystobacterineae</taxon>
        <taxon>Anaeromyxobacteraceae</taxon>
        <taxon>Anaeromyxobacter</taxon>
    </lineage>
</organism>
<evidence type="ECO:0000313" key="1">
    <source>
        <dbReference type="EMBL" id="ACL67053.1"/>
    </source>
</evidence>
<evidence type="ECO:0000313" key="2">
    <source>
        <dbReference type="Proteomes" id="UP000007089"/>
    </source>
</evidence>
<dbReference type="EMBL" id="CP001359">
    <property type="protein sequence ID" value="ACL67053.1"/>
    <property type="molecule type" value="Genomic_DNA"/>
</dbReference>
<proteinExistence type="predicted"/>